<dbReference type="EC" id="3.4.21.-" evidence="6"/>
<dbReference type="Pfam" id="PF00089">
    <property type="entry name" value="Trypsin"/>
    <property type="match status" value="1"/>
</dbReference>
<evidence type="ECO:0000256" key="5">
    <source>
        <dbReference type="ARBA" id="ARBA00022825"/>
    </source>
</evidence>
<accession>A0A2T3J662</accession>
<comment type="similarity">
    <text evidence="1 6">Belongs to the peptidase S1B family.</text>
</comment>
<dbReference type="GO" id="GO:0004252">
    <property type="term" value="F:serine-type endopeptidase activity"/>
    <property type="evidence" value="ECO:0007669"/>
    <property type="project" value="InterPro"/>
</dbReference>
<dbReference type="Gene3D" id="2.40.10.10">
    <property type="entry name" value="Trypsin-like serine proteases"/>
    <property type="match status" value="2"/>
</dbReference>
<dbReference type="InterPro" id="IPR043504">
    <property type="entry name" value="Peptidase_S1_PA_chymotrypsin"/>
</dbReference>
<dbReference type="InterPro" id="IPR020008">
    <property type="entry name" value="GlyGly_CTERM"/>
</dbReference>
<keyword evidence="10" id="KW-1185">Reference proteome</keyword>
<evidence type="ECO:0000259" key="8">
    <source>
        <dbReference type="Pfam" id="PF00089"/>
    </source>
</evidence>
<keyword evidence="2 6" id="KW-0645">Protease</keyword>
<proteinExistence type="inferred from homology"/>
<evidence type="ECO:0000256" key="1">
    <source>
        <dbReference type="ARBA" id="ARBA00008764"/>
    </source>
</evidence>
<dbReference type="GO" id="GO:0006508">
    <property type="term" value="P:proteolysis"/>
    <property type="evidence" value="ECO:0007669"/>
    <property type="project" value="UniProtKB-KW"/>
</dbReference>
<comment type="caution">
    <text evidence="9">The sequence shown here is derived from an EMBL/GenBank/DDBJ whole genome shotgun (WGS) entry which is preliminary data.</text>
</comment>
<dbReference type="Proteomes" id="UP000240987">
    <property type="component" value="Unassembled WGS sequence"/>
</dbReference>
<dbReference type="RefSeq" id="WP_107246630.1">
    <property type="nucleotide sequence ID" value="NZ_PYMJ01000063.1"/>
</dbReference>
<dbReference type="OrthoDB" id="6266568at2"/>
<evidence type="ECO:0000313" key="9">
    <source>
        <dbReference type="EMBL" id="PSU42833.1"/>
    </source>
</evidence>
<feature type="chain" id="PRO_5015374619" description="Serine protease" evidence="6">
    <location>
        <begin position="24"/>
        <end position="351"/>
    </location>
</feature>
<dbReference type="AlphaFoldDB" id="A0A2T3J662"/>
<dbReference type="SUPFAM" id="SSF50494">
    <property type="entry name" value="Trypsin-like serine proteases"/>
    <property type="match status" value="1"/>
</dbReference>
<dbReference type="InterPro" id="IPR009003">
    <property type="entry name" value="Peptidase_S1_PA"/>
</dbReference>
<keyword evidence="4 6" id="KW-0378">Hydrolase</keyword>
<dbReference type="PRINTS" id="PR00839">
    <property type="entry name" value="V8PROTEASE"/>
</dbReference>
<evidence type="ECO:0000313" key="10">
    <source>
        <dbReference type="Proteomes" id="UP000240987"/>
    </source>
</evidence>
<evidence type="ECO:0000256" key="6">
    <source>
        <dbReference type="RuleBase" id="RU004296"/>
    </source>
</evidence>
<dbReference type="NCBIfam" id="TIGR03501">
    <property type="entry name" value="GlyGly_CTERM"/>
    <property type="match status" value="1"/>
</dbReference>
<name>A0A2T3J662_9GAMM</name>
<keyword evidence="5 6" id="KW-0720">Serine protease</keyword>
<reference evidence="9 10" key="1">
    <citation type="submission" date="2018-01" db="EMBL/GenBank/DDBJ databases">
        <title>Whole genome sequencing of Histamine producing bacteria.</title>
        <authorList>
            <person name="Butler K."/>
        </authorList>
    </citation>
    <scope>NUCLEOTIDE SEQUENCE [LARGE SCALE GENOMIC DNA]</scope>
    <source>
        <strain evidence="9 10">JCM 12947</strain>
    </source>
</reference>
<feature type="domain" description="Peptidase S1" evidence="8">
    <location>
        <begin position="40"/>
        <end position="196"/>
    </location>
</feature>
<sequence length="351" mass="37095">MKKHTLSLLALSLIGTFTAPTYAVEGGTSLSWADHPYLIESQCTGTVLGGQYVLLAGHCANSVDSPFPRQVNLSNSESLMPTHRETLYDPSLPVSEFADVALWTLPSTAPMDKVLFVADLNDAASTVNLGDNVSFMGFGQDDHTPRLGQAKSHITDAVYGGMGISYSDPLEHSVPGDSGAPISNADNKIIGVNYSATGSIDPITGLYEQNGVNLHFVKNWLLQNINRWHSATELKFTGDKTIEVQSLHVNNIDMATRQNNGTLTTGDVTVTGGTCVTDGAVTPFGMCTLELKSGAGEGKVMLEDGNDITINRAPDPDPKPVPKPDNGSSGGGSLGWLGLLGLLAVAIRRKA</sequence>
<gene>
    <name evidence="9" type="ORF">C9J12_28645</name>
</gene>
<dbReference type="EMBL" id="PYMJ01000063">
    <property type="protein sequence ID" value="PSU42833.1"/>
    <property type="molecule type" value="Genomic_DNA"/>
</dbReference>
<evidence type="ECO:0000256" key="4">
    <source>
        <dbReference type="ARBA" id="ARBA00022801"/>
    </source>
</evidence>
<dbReference type="InterPro" id="IPR001254">
    <property type="entry name" value="Trypsin_dom"/>
</dbReference>
<protein>
    <recommendedName>
        <fullName evidence="6">Serine protease</fullName>
        <ecNumber evidence="6">3.4.21.-</ecNumber>
    </recommendedName>
</protein>
<evidence type="ECO:0000256" key="3">
    <source>
        <dbReference type="ARBA" id="ARBA00022729"/>
    </source>
</evidence>
<evidence type="ECO:0000256" key="2">
    <source>
        <dbReference type="ARBA" id="ARBA00022670"/>
    </source>
</evidence>
<evidence type="ECO:0000256" key="7">
    <source>
        <dbReference type="SAM" id="MobiDB-lite"/>
    </source>
</evidence>
<dbReference type="InterPro" id="IPR008256">
    <property type="entry name" value="Peptidase_S1B"/>
</dbReference>
<feature type="region of interest" description="Disordered" evidence="7">
    <location>
        <begin position="307"/>
        <end position="330"/>
    </location>
</feature>
<keyword evidence="3 6" id="KW-0732">Signal</keyword>
<organism evidence="9 10">
    <name type="scientific">Photobacterium frigidiphilum</name>
    <dbReference type="NCBI Taxonomy" id="264736"/>
    <lineage>
        <taxon>Bacteria</taxon>
        <taxon>Pseudomonadati</taxon>
        <taxon>Pseudomonadota</taxon>
        <taxon>Gammaproteobacteria</taxon>
        <taxon>Vibrionales</taxon>
        <taxon>Vibrionaceae</taxon>
        <taxon>Photobacterium</taxon>
    </lineage>
</organism>
<feature type="signal peptide" evidence="6">
    <location>
        <begin position="1"/>
        <end position="23"/>
    </location>
</feature>